<dbReference type="InterPro" id="IPR035897">
    <property type="entry name" value="Toll_tir_struct_dom_sf"/>
</dbReference>
<dbReference type="EMBL" id="CACVAR010000171">
    <property type="protein sequence ID" value="CAA6808251.1"/>
    <property type="molecule type" value="Genomic_DNA"/>
</dbReference>
<organism evidence="2">
    <name type="scientific">uncultured Sulfurovum sp</name>
    <dbReference type="NCBI Taxonomy" id="269237"/>
    <lineage>
        <taxon>Bacteria</taxon>
        <taxon>Pseudomonadati</taxon>
        <taxon>Campylobacterota</taxon>
        <taxon>Epsilonproteobacteria</taxon>
        <taxon>Campylobacterales</taxon>
        <taxon>Sulfurovaceae</taxon>
        <taxon>Sulfurovum</taxon>
        <taxon>environmental samples</taxon>
    </lineage>
</organism>
<dbReference type="AlphaFoldDB" id="A0A6S6SZ41"/>
<accession>A0A6S6SZ41</accession>
<reference evidence="2" key="1">
    <citation type="submission" date="2020-01" db="EMBL/GenBank/DDBJ databases">
        <authorList>
            <person name="Meier V. D."/>
            <person name="Meier V D."/>
        </authorList>
    </citation>
    <scope>NUCLEOTIDE SEQUENCE</scope>
    <source>
        <strain evidence="2">HLG_WM_MAG_03</strain>
    </source>
</reference>
<gene>
    <name evidence="2" type="ORF">HELGO_WM38553</name>
</gene>
<evidence type="ECO:0000313" key="2">
    <source>
        <dbReference type="EMBL" id="CAA6808251.1"/>
    </source>
</evidence>
<dbReference type="Pfam" id="PF13676">
    <property type="entry name" value="TIR_2"/>
    <property type="match status" value="1"/>
</dbReference>
<protein>
    <recommendedName>
        <fullName evidence="1">TIR domain-containing protein</fullName>
    </recommendedName>
</protein>
<dbReference type="Gene3D" id="3.40.50.10140">
    <property type="entry name" value="Toll/interleukin-1 receptor homology (TIR) domain"/>
    <property type="match status" value="1"/>
</dbReference>
<feature type="domain" description="TIR" evidence="1">
    <location>
        <begin position="306"/>
        <end position="436"/>
    </location>
</feature>
<dbReference type="GO" id="GO:0007165">
    <property type="term" value="P:signal transduction"/>
    <property type="evidence" value="ECO:0007669"/>
    <property type="project" value="InterPro"/>
</dbReference>
<evidence type="ECO:0000259" key="1">
    <source>
        <dbReference type="PROSITE" id="PS50104"/>
    </source>
</evidence>
<proteinExistence type="predicted"/>
<name>A0A6S6SZ41_9BACT</name>
<dbReference type="SUPFAM" id="SSF52200">
    <property type="entry name" value="Toll/Interleukin receptor TIR domain"/>
    <property type="match status" value="1"/>
</dbReference>
<dbReference type="PROSITE" id="PS50104">
    <property type="entry name" value="TIR"/>
    <property type="match status" value="1"/>
</dbReference>
<sequence length="437" mass="51359">MYLAKYEVNNSLQIKQCVLKIKVLDETKNIKLYNFCLNNILDIDKELYLNISMRVSIVNTKMEFVLFFTSKKDFLFVEALKEKIIDIFTERECLVFIAKNQQVFDSIIALDNQSLTYRLDNASYYTSNKQIGVDFTLGSFIENLIAVSLKRKLNFSYQFQLTPYSRIEKKELERYARKYMLSLEDEVYMPSKLHEKLYSVVNNLSNMDYFIDEIFTFTKEGEEFYENFLLDEFALKLTQFGFEELPLESDDLAEDLMYTGLSRILIDDVTVIDKIFSSIREESLKSFSFKEKEITIKEYQDNDYSKQYDVFISYSTVNTIEAEKVCFELENEGYKCWYAPRDILASQQYPAEIMKGIKASTYFILLHSKNSTVSKYVVREVTKALSLEKIIIPILLDTAPLSENMEFILETCQWIDASQNNFDAKLYDLKDVLNKLK</sequence>
<dbReference type="InterPro" id="IPR000157">
    <property type="entry name" value="TIR_dom"/>
</dbReference>